<feature type="region of interest" description="Disordered" evidence="9">
    <location>
        <begin position="833"/>
        <end position="872"/>
    </location>
</feature>
<comment type="caution">
    <text evidence="11">The sequence shown here is derived from an EMBL/GenBank/DDBJ whole genome shotgun (WGS) entry which is preliminary data.</text>
</comment>
<dbReference type="CDD" id="cd20339">
    <property type="entry name" value="BRcat_RBR_RNF216"/>
    <property type="match status" value="1"/>
</dbReference>
<dbReference type="InterPro" id="IPR047546">
    <property type="entry name" value="Rcat_RBR_RNF216"/>
</dbReference>
<dbReference type="Gene3D" id="1.20.120.1750">
    <property type="match status" value="1"/>
</dbReference>
<dbReference type="PROSITE" id="PS51873">
    <property type="entry name" value="TRIAD"/>
    <property type="match status" value="1"/>
</dbReference>
<dbReference type="AlphaFoldDB" id="A0AAV9JEU3"/>
<dbReference type="GO" id="GO:0008270">
    <property type="term" value="F:zinc ion binding"/>
    <property type="evidence" value="ECO:0007669"/>
    <property type="project" value="UniProtKB-KW"/>
</dbReference>
<feature type="region of interest" description="Disordered" evidence="9">
    <location>
        <begin position="65"/>
        <end position="86"/>
    </location>
</feature>
<dbReference type="InterPro" id="IPR051628">
    <property type="entry name" value="LUBAC_E3_Ligases"/>
</dbReference>
<evidence type="ECO:0000256" key="7">
    <source>
        <dbReference type="ARBA" id="ARBA00022833"/>
    </source>
</evidence>
<dbReference type="Proteomes" id="UP001324427">
    <property type="component" value="Unassembled WGS sequence"/>
</dbReference>
<dbReference type="InterPro" id="IPR044066">
    <property type="entry name" value="TRIAD_supradom"/>
</dbReference>
<evidence type="ECO:0000256" key="1">
    <source>
        <dbReference type="ARBA" id="ARBA00004906"/>
    </source>
</evidence>
<evidence type="ECO:0000256" key="2">
    <source>
        <dbReference type="ARBA" id="ARBA00022679"/>
    </source>
</evidence>
<keyword evidence="12" id="KW-1185">Reference proteome</keyword>
<feature type="coiled-coil region" evidence="8">
    <location>
        <begin position="310"/>
        <end position="345"/>
    </location>
</feature>
<dbReference type="PANTHER" id="PTHR22770">
    <property type="entry name" value="UBIQUITIN CONJUGATING ENZYME 7 INTERACTING PROTEIN-RELATED"/>
    <property type="match status" value="1"/>
</dbReference>
<dbReference type="EMBL" id="JAVFHQ010000031">
    <property type="protein sequence ID" value="KAK4543562.1"/>
    <property type="molecule type" value="Genomic_DNA"/>
</dbReference>
<keyword evidence="5" id="KW-0863">Zinc-finger</keyword>
<sequence>MAARAGAQRPPPEIIDLLSDSDDDTDDGVSVTPTPRRATAPLDFDESGNLSPIDEHQFYDAFVSPSLSPRRNANPAPAPGHTAGGQIINIGGEDVFIPDEDEPFLPDAASTVAPSETQHDNAGAVALSNEAFTADTCLQRVLEIFPDISHDHVTKLYNDFEANSDYENLPGPARLDNIIDQLVSAASYPKQEKGKQPIKKRKREDSIDEGDTKKWEGPDRVPVPHFLKGTMQAMLKSEFPEIPVNFVNETLAAQKHFYQAYITLADAKDNKKRAYGKGRPSMRNLANADTMATNCGWPELLDELKAVRKRVEVIRAQRAVEDEKKKAEDENLQRAKERGETAECQACFDELPMNRQMHCDGPVAHFTCYDCAEAYIKSEVSESRCRVLCTAGCGAGFAPNQLNLLADKPLLEQLAELEQEKAIRDAGLDDLEECPFCDYKVILPPVEEDFEFRCANPECEKVSCRRCKSVSHIPISCEQHAKDNKVNHRHKIEEAMTAALIRSCNKCKKQFIKEYGCNKMTCPSCANLQCYVCSESLKNYDHFDQAPGRALDGSAPKKCPLYDNVEERHEREVKEAEATARAQVAAENPDVSPDDLEIKVSDAVKKSTADRIKKGGGADGGMAGMAFPMYHAANMREVMRAMHMPLGDEEGDDEDPFEQALAGADAVRLARHPRLGRVWRDAAVAAAAMRRVPRAPIAPHLLPNVPRPVAQPPNGPAMQGFIPVYAFGGAAPQHNHYRPALANHAPPQAGAPAPPPAPPPAGRFAHYLGPFGDPFGGDGAFDDFAYGHPVQPPPPNPVNHNLAMRLNGRRAQAQVPVAAPMYHPFQALPGAFPNEGQAADLGAPRGPGGDARWRQPQENDPQPRGAAMARGADEMVQYQVEYLRQRAQAREMARLAEAARRPEGDEAQWF</sequence>
<keyword evidence="8" id="KW-0175">Coiled coil</keyword>
<proteinExistence type="predicted"/>
<dbReference type="SUPFAM" id="SSF57850">
    <property type="entry name" value="RING/U-box"/>
    <property type="match status" value="1"/>
</dbReference>
<dbReference type="Pfam" id="PF26200">
    <property type="entry name" value="Rcat_RNF216"/>
    <property type="match status" value="1"/>
</dbReference>
<evidence type="ECO:0000256" key="5">
    <source>
        <dbReference type="ARBA" id="ARBA00022771"/>
    </source>
</evidence>
<evidence type="ECO:0000256" key="8">
    <source>
        <dbReference type="SAM" id="Coils"/>
    </source>
</evidence>
<keyword evidence="3" id="KW-0479">Metal-binding</keyword>
<name>A0AAV9JEU3_9PEZI</name>
<feature type="compositionally biased region" description="Basic and acidic residues" evidence="9">
    <location>
        <begin position="210"/>
        <end position="219"/>
    </location>
</feature>
<evidence type="ECO:0000256" key="9">
    <source>
        <dbReference type="SAM" id="MobiDB-lite"/>
    </source>
</evidence>
<evidence type="ECO:0000256" key="3">
    <source>
        <dbReference type="ARBA" id="ARBA00022723"/>
    </source>
</evidence>
<gene>
    <name evidence="11" type="ORF">LTR36_005457</name>
</gene>
<evidence type="ECO:0000313" key="11">
    <source>
        <dbReference type="EMBL" id="KAK4543562.1"/>
    </source>
</evidence>
<feature type="region of interest" description="Disordered" evidence="9">
    <location>
        <begin position="891"/>
        <end position="910"/>
    </location>
</feature>
<evidence type="ECO:0000259" key="10">
    <source>
        <dbReference type="PROSITE" id="PS51873"/>
    </source>
</evidence>
<feature type="region of interest" description="Disordered" evidence="9">
    <location>
        <begin position="189"/>
        <end position="221"/>
    </location>
</feature>
<protein>
    <recommendedName>
        <fullName evidence="10">RING-type domain-containing protein</fullName>
    </recommendedName>
</protein>
<evidence type="ECO:0000256" key="4">
    <source>
        <dbReference type="ARBA" id="ARBA00022737"/>
    </source>
</evidence>
<keyword evidence="7" id="KW-0862">Zinc</keyword>
<keyword evidence="2" id="KW-0808">Transferase</keyword>
<keyword evidence="6" id="KW-0833">Ubl conjugation pathway</keyword>
<accession>A0AAV9JEU3</accession>
<feature type="region of interest" description="Disordered" evidence="9">
    <location>
        <begin position="739"/>
        <end position="761"/>
    </location>
</feature>
<dbReference type="InterPro" id="IPR047545">
    <property type="entry name" value="BRcat_RBR_RNF216"/>
</dbReference>
<reference evidence="11 12" key="1">
    <citation type="submission" date="2021-11" db="EMBL/GenBank/DDBJ databases">
        <title>Black yeast isolated from Biological Soil Crust.</title>
        <authorList>
            <person name="Kurbessoian T."/>
        </authorList>
    </citation>
    <scope>NUCLEOTIDE SEQUENCE [LARGE SCALE GENOMIC DNA]</scope>
    <source>
        <strain evidence="11 12">CCFEE 5522</strain>
    </source>
</reference>
<evidence type="ECO:0000313" key="12">
    <source>
        <dbReference type="Proteomes" id="UP001324427"/>
    </source>
</evidence>
<feature type="compositionally biased region" description="Pro residues" evidence="9">
    <location>
        <begin position="752"/>
        <end position="761"/>
    </location>
</feature>
<dbReference type="CDD" id="cd20353">
    <property type="entry name" value="Rcat_RBR_RNF216"/>
    <property type="match status" value="1"/>
</dbReference>
<evidence type="ECO:0000256" key="6">
    <source>
        <dbReference type="ARBA" id="ARBA00022786"/>
    </source>
</evidence>
<dbReference type="GO" id="GO:0016740">
    <property type="term" value="F:transferase activity"/>
    <property type="evidence" value="ECO:0007669"/>
    <property type="project" value="UniProtKB-KW"/>
</dbReference>
<keyword evidence="4" id="KW-0677">Repeat</keyword>
<feature type="domain" description="RING-type" evidence="10">
    <location>
        <begin position="340"/>
        <end position="555"/>
    </location>
</feature>
<dbReference type="PANTHER" id="PTHR22770:SF47">
    <property type="entry name" value="E3 UBIQUITIN-PROTEIN LIGASE RNF216"/>
    <property type="match status" value="1"/>
</dbReference>
<feature type="region of interest" description="Disordered" evidence="9">
    <location>
        <begin position="1"/>
        <end position="51"/>
    </location>
</feature>
<organism evidence="11 12">
    <name type="scientific">Oleoguttula mirabilis</name>
    <dbReference type="NCBI Taxonomy" id="1507867"/>
    <lineage>
        <taxon>Eukaryota</taxon>
        <taxon>Fungi</taxon>
        <taxon>Dikarya</taxon>
        <taxon>Ascomycota</taxon>
        <taxon>Pezizomycotina</taxon>
        <taxon>Dothideomycetes</taxon>
        <taxon>Dothideomycetidae</taxon>
        <taxon>Mycosphaerellales</taxon>
        <taxon>Teratosphaeriaceae</taxon>
        <taxon>Oleoguttula</taxon>
    </lineage>
</organism>
<feature type="compositionally biased region" description="Basic and acidic residues" evidence="9">
    <location>
        <begin position="891"/>
        <end position="904"/>
    </location>
</feature>
<comment type="pathway">
    <text evidence="1">Protein modification; protein ubiquitination.</text>
</comment>